<comment type="caution">
    <text evidence="1">The sequence shown here is derived from an EMBL/GenBank/DDBJ whole genome shotgun (WGS) entry which is preliminary data.</text>
</comment>
<reference evidence="2" key="1">
    <citation type="journal article" date="2019" name="Int. J. Syst. Evol. Microbiol.">
        <title>The Global Catalogue of Microorganisms (GCM) 10K type strain sequencing project: providing services to taxonomists for standard genome sequencing and annotation.</title>
        <authorList>
            <consortium name="The Broad Institute Genomics Platform"/>
            <consortium name="The Broad Institute Genome Sequencing Center for Infectious Disease"/>
            <person name="Wu L."/>
            <person name="Ma J."/>
        </authorList>
    </citation>
    <scope>NUCLEOTIDE SEQUENCE [LARGE SCALE GENOMIC DNA]</scope>
    <source>
        <strain evidence="2">KCTC 52924</strain>
    </source>
</reference>
<name>A0ABW5VKA6_9FLAO</name>
<dbReference type="SUPFAM" id="SSF158682">
    <property type="entry name" value="TerB-like"/>
    <property type="match status" value="1"/>
</dbReference>
<sequence>MNSREEKFSLLSEMITFVKANRAIKDSEYDFLIQIAAQLGVDKETFDSLFHRKVEKLLPNTEGERILQFHRLVLLMNIDQQQTSSEVVRLHNIGLRFGLPPAAIEQVLKVMHNYPNKVVPPKVLINIFKAHYN</sequence>
<dbReference type="Proteomes" id="UP001597532">
    <property type="component" value="Unassembled WGS sequence"/>
</dbReference>
<dbReference type="EMBL" id="JBHUOK010000033">
    <property type="protein sequence ID" value="MFD2791437.1"/>
    <property type="molecule type" value="Genomic_DNA"/>
</dbReference>
<protein>
    <submittedName>
        <fullName evidence="1">TerB family tellurite resistance protein</fullName>
    </submittedName>
</protein>
<dbReference type="InterPro" id="IPR029024">
    <property type="entry name" value="TerB-like"/>
</dbReference>
<proteinExistence type="predicted"/>
<accession>A0ABW5VKA6</accession>
<evidence type="ECO:0000313" key="2">
    <source>
        <dbReference type="Proteomes" id="UP001597532"/>
    </source>
</evidence>
<keyword evidence="2" id="KW-1185">Reference proteome</keyword>
<dbReference type="Gene3D" id="1.10.3680.10">
    <property type="entry name" value="TerB-like"/>
    <property type="match status" value="1"/>
</dbReference>
<evidence type="ECO:0000313" key="1">
    <source>
        <dbReference type="EMBL" id="MFD2791437.1"/>
    </source>
</evidence>
<gene>
    <name evidence="1" type="ORF">ACFS1K_16815</name>
</gene>
<organism evidence="1 2">
    <name type="scientific">Arenibacter antarcticus</name>
    <dbReference type="NCBI Taxonomy" id="2040469"/>
    <lineage>
        <taxon>Bacteria</taxon>
        <taxon>Pseudomonadati</taxon>
        <taxon>Bacteroidota</taxon>
        <taxon>Flavobacteriia</taxon>
        <taxon>Flavobacteriales</taxon>
        <taxon>Flavobacteriaceae</taxon>
        <taxon>Arenibacter</taxon>
    </lineage>
</organism>
<dbReference type="RefSeq" id="WP_251808358.1">
    <property type="nucleotide sequence ID" value="NZ_CP166679.1"/>
</dbReference>